<proteinExistence type="predicted"/>
<dbReference type="AlphaFoldDB" id="A0A317FLZ9"/>
<sequence>MDHHWPPSLVVANDWDGPKALPAARRRRFVFELDRNGLFVTLGRTDLYVCVEPGSEWTMQREAGDLDLRAWRLHLILGRAPREAAA</sequence>
<evidence type="ECO:0000313" key="2">
    <source>
        <dbReference type="Proteomes" id="UP000245765"/>
    </source>
</evidence>
<comment type="caution">
    <text evidence="1">The sequence shown here is derived from an EMBL/GenBank/DDBJ whole genome shotgun (WGS) entry which is preliminary data.</text>
</comment>
<reference evidence="2" key="1">
    <citation type="submission" date="2018-05" db="EMBL/GenBank/DDBJ databases">
        <authorList>
            <person name="Du Z."/>
            <person name="Wang X."/>
        </authorList>
    </citation>
    <scope>NUCLEOTIDE SEQUENCE [LARGE SCALE GENOMIC DNA]</scope>
    <source>
        <strain evidence="2">CQN31</strain>
    </source>
</reference>
<protein>
    <submittedName>
        <fullName evidence="1">Uncharacterized protein</fullName>
    </submittedName>
</protein>
<name>A0A317FLZ9_9PROT</name>
<dbReference type="RefSeq" id="WP_109869237.1">
    <property type="nucleotide sequence ID" value="NZ_QGNA01000001.1"/>
</dbReference>
<organism evidence="1 2">
    <name type="scientific">Falsiroseomonas bella</name>
    <dbReference type="NCBI Taxonomy" id="2184016"/>
    <lineage>
        <taxon>Bacteria</taxon>
        <taxon>Pseudomonadati</taxon>
        <taxon>Pseudomonadota</taxon>
        <taxon>Alphaproteobacteria</taxon>
        <taxon>Acetobacterales</taxon>
        <taxon>Roseomonadaceae</taxon>
        <taxon>Falsiroseomonas</taxon>
    </lineage>
</organism>
<dbReference type="EMBL" id="QGNA01000001">
    <property type="protein sequence ID" value="PWS38616.1"/>
    <property type="molecule type" value="Genomic_DNA"/>
</dbReference>
<keyword evidence="2" id="KW-1185">Reference proteome</keyword>
<gene>
    <name evidence="1" type="ORF">DFH01_04910</name>
</gene>
<dbReference type="OrthoDB" id="9845520at2"/>
<dbReference type="Proteomes" id="UP000245765">
    <property type="component" value="Unassembled WGS sequence"/>
</dbReference>
<evidence type="ECO:0000313" key="1">
    <source>
        <dbReference type="EMBL" id="PWS38616.1"/>
    </source>
</evidence>
<accession>A0A317FLZ9</accession>